<keyword evidence="1" id="KW-1133">Transmembrane helix</keyword>
<evidence type="ECO:0000313" key="3">
    <source>
        <dbReference type="EnsemblProtists" id="EKX32938"/>
    </source>
</evidence>
<protein>
    <recommendedName>
        <fullName evidence="2">Cas1p 10 TM acyl transferase domain-containing protein</fullName>
    </recommendedName>
</protein>
<feature type="transmembrane region" description="Helical" evidence="1">
    <location>
        <begin position="235"/>
        <end position="252"/>
    </location>
</feature>
<dbReference type="EnsemblProtists" id="EKX32938">
    <property type="protein sequence ID" value="EKX32938"/>
    <property type="gene ID" value="GUITHDRAFT_148285"/>
</dbReference>
<reference evidence="4" key="1">
    <citation type="journal article" date="2012" name="Nature">
        <title>Algal genomes reveal evolutionary mosaicism and the fate of nucleomorphs.</title>
        <authorList>
            <consortium name="DOE Joint Genome Institute"/>
            <person name="Curtis B.A."/>
            <person name="Tanifuji G."/>
            <person name="Burki F."/>
            <person name="Gruber A."/>
            <person name="Irimia M."/>
            <person name="Maruyama S."/>
            <person name="Arias M.C."/>
            <person name="Ball S.G."/>
            <person name="Gile G.H."/>
            <person name="Hirakawa Y."/>
            <person name="Hopkins J.F."/>
            <person name="Kuo A."/>
            <person name="Rensing S.A."/>
            <person name="Schmutz J."/>
            <person name="Symeonidi A."/>
            <person name="Elias M."/>
            <person name="Eveleigh R.J."/>
            <person name="Herman E.K."/>
            <person name="Klute M.J."/>
            <person name="Nakayama T."/>
            <person name="Obornik M."/>
            <person name="Reyes-Prieto A."/>
            <person name="Armbrust E.V."/>
            <person name="Aves S.J."/>
            <person name="Beiko R.G."/>
            <person name="Coutinho P."/>
            <person name="Dacks J.B."/>
            <person name="Durnford D.G."/>
            <person name="Fast N.M."/>
            <person name="Green B.R."/>
            <person name="Grisdale C.J."/>
            <person name="Hempel F."/>
            <person name="Henrissat B."/>
            <person name="Hoppner M.P."/>
            <person name="Ishida K."/>
            <person name="Kim E."/>
            <person name="Koreny L."/>
            <person name="Kroth P.G."/>
            <person name="Liu Y."/>
            <person name="Malik S.B."/>
            <person name="Maier U.G."/>
            <person name="McRose D."/>
            <person name="Mock T."/>
            <person name="Neilson J.A."/>
            <person name="Onodera N.T."/>
            <person name="Poole A.M."/>
            <person name="Pritham E.J."/>
            <person name="Richards T.A."/>
            <person name="Rocap G."/>
            <person name="Roy S.W."/>
            <person name="Sarai C."/>
            <person name="Schaack S."/>
            <person name="Shirato S."/>
            <person name="Slamovits C.H."/>
            <person name="Spencer D.F."/>
            <person name="Suzuki S."/>
            <person name="Worden A.Z."/>
            <person name="Zauner S."/>
            <person name="Barry K."/>
            <person name="Bell C."/>
            <person name="Bharti A.K."/>
            <person name="Crow J.A."/>
            <person name="Grimwood J."/>
            <person name="Kramer R."/>
            <person name="Lindquist E."/>
            <person name="Lucas S."/>
            <person name="Salamov A."/>
            <person name="McFadden G.I."/>
            <person name="Lane C.E."/>
            <person name="Keeling P.J."/>
            <person name="Gray M.W."/>
            <person name="Grigoriev I.V."/>
            <person name="Archibald J.M."/>
        </authorList>
    </citation>
    <scope>NUCLEOTIDE SEQUENCE</scope>
    <source>
        <strain evidence="4">CCMP2712</strain>
    </source>
</reference>
<dbReference type="Pfam" id="PF07779">
    <property type="entry name" value="Cas1_AcylT"/>
    <property type="match status" value="1"/>
</dbReference>
<dbReference type="OMA" id="SETMWAC"/>
<keyword evidence="4" id="KW-1185">Reference proteome</keyword>
<feature type="transmembrane region" description="Helical" evidence="1">
    <location>
        <begin position="104"/>
        <end position="127"/>
    </location>
</feature>
<evidence type="ECO:0000259" key="2">
    <source>
        <dbReference type="Pfam" id="PF07779"/>
    </source>
</evidence>
<dbReference type="InterPro" id="IPR012419">
    <property type="entry name" value="Cas1_AcylTrans_dom"/>
</dbReference>
<dbReference type="AlphaFoldDB" id="A0A0C3SMQ0"/>
<name>A0A0C3SMQ0_GUITC</name>
<feature type="domain" description="Cas1p 10 TM acyl transferase" evidence="2">
    <location>
        <begin position="21"/>
        <end position="225"/>
    </location>
</feature>
<sequence length="254" mass="28313">MIFFYSLHTLGRRIEPHWRILIAAVCCFLLSVNSQRDPNKFSFARIIFSPLRPVLSSSATSFDQWLFRSQLDCFSPLLGAVVALQQHRIREALQWLDAQKKSLYVIGVSLATLCIFLVWLFSLISIGDDAKTQADVCLLIANPARNAADAVVMMMLRNASLLEFLRSLELYLLQYHIWLAKDAKNILVVIPDAPLLNALVVFPAFLAASDIAHRSTSGIASFLLAHEFSLPGSETMWACAVAAAYVMLAVVMPR</sequence>
<keyword evidence="1" id="KW-0472">Membrane</keyword>
<proteinExistence type="predicted"/>
<evidence type="ECO:0000256" key="1">
    <source>
        <dbReference type="SAM" id="Phobius"/>
    </source>
</evidence>
<feature type="transmembrane region" description="Helical" evidence="1">
    <location>
        <begin position="186"/>
        <end position="208"/>
    </location>
</feature>
<evidence type="ECO:0000313" key="4">
    <source>
        <dbReference type="Proteomes" id="UP000011087"/>
    </source>
</evidence>
<accession>A0A0C3SMQ0</accession>
<organism evidence="3 4">
    <name type="scientific">Guillardia theta (strain CCMP2712)</name>
    <name type="common">Cryptophyte</name>
    <dbReference type="NCBI Taxonomy" id="905079"/>
    <lineage>
        <taxon>Eukaryota</taxon>
        <taxon>Cryptophyceae</taxon>
        <taxon>Pyrenomonadales</taxon>
        <taxon>Geminigeraceae</taxon>
        <taxon>Guillardia</taxon>
    </lineage>
</organism>
<dbReference type="Proteomes" id="UP000011087">
    <property type="component" value="Unassembled WGS sequence"/>
</dbReference>
<reference evidence="3" key="3">
    <citation type="submission" date="2016-03" db="UniProtKB">
        <authorList>
            <consortium name="EnsemblProtists"/>
        </authorList>
    </citation>
    <scope>IDENTIFICATION</scope>
</reference>
<reference evidence="4" key="2">
    <citation type="submission" date="2012-11" db="EMBL/GenBank/DDBJ databases">
        <authorList>
            <person name="Kuo A."/>
            <person name="Curtis B.A."/>
            <person name="Tanifuji G."/>
            <person name="Burki F."/>
            <person name="Gruber A."/>
            <person name="Irimia M."/>
            <person name="Maruyama S."/>
            <person name="Arias M.C."/>
            <person name="Ball S.G."/>
            <person name="Gile G.H."/>
            <person name="Hirakawa Y."/>
            <person name="Hopkins J.F."/>
            <person name="Rensing S.A."/>
            <person name="Schmutz J."/>
            <person name="Symeonidi A."/>
            <person name="Elias M."/>
            <person name="Eveleigh R.J."/>
            <person name="Herman E.K."/>
            <person name="Klute M.J."/>
            <person name="Nakayama T."/>
            <person name="Obornik M."/>
            <person name="Reyes-Prieto A."/>
            <person name="Armbrust E.V."/>
            <person name="Aves S.J."/>
            <person name="Beiko R.G."/>
            <person name="Coutinho P."/>
            <person name="Dacks J.B."/>
            <person name="Durnford D.G."/>
            <person name="Fast N.M."/>
            <person name="Green B.R."/>
            <person name="Grisdale C."/>
            <person name="Hempe F."/>
            <person name="Henrissat B."/>
            <person name="Hoppner M.P."/>
            <person name="Ishida K.-I."/>
            <person name="Kim E."/>
            <person name="Koreny L."/>
            <person name="Kroth P.G."/>
            <person name="Liu Y."/>
            <person name="Malik S.-B."/>
            <person name="Maier U.G."/>
            <person name="McRose D."/>
            <person name="Mock T."/>
            <person name="Neilson J.A."/>
            <person name="Onodera N.T."/>
            <person name="Poole A.M."/>
            <person name="Pritham E.J."/>
            <person name="Richards T.A."/>
            <person name="Rocap G."/>
            <person name="Roy S.W."/>
            <person name="Sarai C."/>
            <person name="Schaack S."/>
            <person name="Shirato S."/>
            <person name="Slamovits C.H."/>
            <person name="Spencer D.F."/>
            <person name="Suzuki S."/>
            <person name="Worden A.Z."/>
            <person name="Zauner S."/>
            <person name="Barry K."/>
            <person name="Bell C."/>
            <person name="Bharti A.K."/>
            <person name="Crow J.A."/>
            <person name="Grimwood J."/>
            <person name="Kramer R."/>
            <person name="Lindquist E."/>
            <person name="Lucas S."/>
            <person name="Salamov A."/>
            <person name="McFadden G.I."/>
            <person name="Lane C.E."/>
            <person name="Keeling P.J."/>
            <person name="Gray M.W."/>
            <person name="Grigoriev I.V."/>
            <person name="Archibald J.M."/>
        </authorList>
    </citation>
    <scope>NUCLEOTIDE SEQUENCE</scope>
    <source>
        <strain evidence="4">CCMP2712</strain>
    </source>
</reference>
<keyword evidence="1" id="KW-0812">Transmembrane</keyword>